<dbReference type="RefSeq" id="WP_147440542.1">
    <property type="nucleotide sequence ID" value="NZ_CBCSGA010000020.1"/>
</dbReference>
<dbReference type="OrthoDB" id="943406at2"/>
<evidence type="ECO:0000313" key="6">
    <source>
        <dbReference type="EMBL" id="RMA75160.1"/>
    </source>
</evidence>
<keyword evidence="4" id="KW-1133">Transmembrane helix</keyword>
<keyword evidence="1" id="KW-0808">Transferase</keyword>
<proteinExistence type="predicted"/>
<evidence type="ECO:0000256" key="1">
    <source>
        <dbReference type="ARBA" id="ARBA00022679"/>
    </source>
</evidence>
<keyword evidence="7" id="KW-1185">Reference proteome</keyword>
<dbReference type="GO" id="GO:0016301">
    <property type="term" value="F:kinase activity"/>
    <property type="evidence" value="ECO:0007669"/>
    <property type="project" value="UniProtKB-KW"/>
</dbReference>
<dbReference type="PROSITE" id="PS50109">
    <property type="entry name" value="HIS_KIN"/>
    <property type="match status" value="1"/>
</dbReference>
<dbReference type="InterPro" id="IPR050482">
    <property type="entry name" value="Sensor_HK_TwoCompSys"/>
</dbReference>
<dbReference type="Proteomes" id="UP000280368">
    <property type="component" value="Unassembled WGS sequence"/>
</dbReference>
<evidence type="ECO:0000259" key="5">
    <source>
        <dbReference type="PROSITE" id="PS50109"/>
    </source>
</evidence>
<feature type="domain" description="Histidine kinase" evidence="5">
    <location>
        <begin position="491"/>
        <end position="576"/>
    </location>
</feature>
<dbReference type="SUPFAM" id="SSF55874">
    <property type="entry name" value="ATPase domain of HSP90 chaperone/DNA topoisomerase II/histidine kinase"/>
    <property type="match status" value="1"/>
</dbReference>
<dbReference type="Gene3D" id="1.25.40.10">
    <property type="entry name" value="Tetratricopeptide repeat domain"/>
    <property type="match status" value="2"/>
</dbReference>
<dbReference type="InterPro" id="IPR011990">
    <property type="entry name" value="TPR-like_helical_dom_sf"/>
</dbReference>
<dbReference type="Gene3D" id="3.30.565.10">
    <property type="entry name" value="Histidine kinase-like ATPase, C-terminal domain"/>
    <property type="match status" value="1"/>
</dbReference>
<dbReference type="InterPro" id="IPR005467">
    <property type="entry name" value="His_kinase_dom"/>
</dbReference>
<sequence length="576" mass="66534">MNSNNKYPLICINVVIILTLLLNSCAKEIPELPKKRDRTTINKYLELGYKSNDNSNFDSSYYYFNKARYTAEIQKDTSIIIHSLSWMAEMQRKQGDYSGSEDTSVEALPFLENNNKYPYGETNLYIGLGNNYLLTFDNKNAIFYLKKAINSKTDELIRCHIINNISLAYTEEGNYQKAVEILLPLIQKKELINNPEHYAYVVDNLGNNYFKLDNAKALPLLNKGLELRKEIKDNWGLLSSYYNLSEYYKKKNPNLSNTYLLLGLEKATILNVIEIRLKFLKSLIEQNTGDDLKSFALAYLHLNDSIQKVRQNSKKQFAKIKYDSKKEKEENINLRTQKIESALQLEKQKNKNLLLYLVVGLITVIGSFIYYFLFQKSKKEKIRISYKTEIRIAKKLHDELANDVYQAMAFTETQDLSTIENKETLLTNLDTIYSRTRNISRENSSIETGVSFVPNLKEMMSGFNTTSLNIIINGLEEVNWLNIDETKKITIYRVIQELLVNMKKHSKSSLVVLTFKKIDDKLQLDYSDNGVGLELDKIILKNGLQNVENRIQAMDGTITFDSKSNKGFKTKIVLPI</sequence>
<keyword evidence="4" id="KW-0472">Membrane</keyword>
<feature type="transmembrane region" description="Helical" evidence="4">
    <location>
        <begin position="353"/>
        <end position="373"/>
    </location>
</feature>
<gene>
    <name evidence="6" type="ORF">BC961_2517</name>
</gene>
<dbReference type="PANTHER" id="PTHR24421:SF60">
    <property type="entry name" value="SENSOR HISTIDINE KINASE COMP"/>
    <property type="match status" value="1"/>
</dbReference>
<keyword evidence="2" id="KW-0418">Kinase</keyword>
<dbReference type="EMBL" id="REFH01000010">
    <property type="protein sequence ID" value="RMA75160.1"/>
    <property type="molecule type" value="Genomic_DNA"/>
</dbReference>
<reference evidence="6 7" key="1">
    <citation type="submission" date="2018-10" db="EMBL/GenBank/DDBJ databases">
        <title>Genomic Encyclopedia of Archaeal and Bacterial Type Strains, Phase II (KMG-II): from individual species to whole genera.</title>
        <authorList>
            <person name="Goeker M."/>
        </authorList>
    </citation>
    <scope>NUCLEOTIDE SEQUENCE [LARGE SCALE GENOMIC DNA]</scope>
    <source>
        <strain evidence="6 7">DSM 19727</strain>
    </source>
</reference>
<dbReference type="Pfam" id="PF02518">
    <property type="entry name" value="HATPase_c"/>
    <property type="match status" value="1"/>
</dbReference>
<evidence type="ECO:0000256" key="4">
    <source>
        <dbReference type="SAM" id="Phobius"/>
    </source>
</evidence>
<dbReference type="AlphaFoldDB" id="A0A3L9ZS86"/>
<keyword evidence="4" id="KW-0812">Transmembrane</keyword>
<dbReference type="PANTHER" id="PTHR24421">
    <property type="entry name" value="NITRATE/NITRITE SENSOR PROTEIN NARX-RELATED"/>
    <property type="match status" value="1"/>
</dbReference>
<protein>
    <recommendedName>
        <fullName evidence="5">Histidine kinase domain-containing protein</fullName>
    </recommendedName>
</protein>
<comment type="caution">
    <text evidence="6">The sequence shown here is derived from an EMBL/GenBank/DDBJ whole genome shotgun (WGS) entry which is preliminary data.</text>
</comment>
<dbReference type="GO" id="GO:0000160">
    <property type="term" value="P:phosphorelay signal transduction system"/>
    <property type="evidence" value="ECO:0007669"/>
    <property type="project" value="UniProtKB-KW"/>
</dbReference>
<dbReference type="CDD" id="cd16917">
    <property type="entry name" value="HATPase_UhpB-NarQ-NarX-like"/>
    <property type="match status" value="1"/>
</dbReference>
<accession>A0A3L9ZS86</accession>
<evidence type="ECO:0000313" key="7">
    <source>
        <dbReference type="Proteomes" id="UP000280368"/>
    </source>
</evidence>
<dbReference type="SUPFAM" id="SSF48452">
    <property type="entry name" value="TPR-like"/>
    <property type="match status" value="2"/>
</dbReference>
<dbReference type="InterPro" id="IPR003594">
    <property type="entry name" value="HATPase_dom"/>
</dbReference>
<keyword evidence="3" id="KW-0902">Two-component regulatory system</keyword>
<dbReference type="InterPro" id="IPR036890">
    <property type="entry name" value="HATPase_C_sf"/>
</dbReference>
<name>A0A3L9ZS86_9FLAO</name>
<evidence type="ECO:0000256" key="2">
    <source>
        <dbReference type="ARBA" id="ARBA00022777"/>
    </source>
</evidence>
<evidence type="ECO:0000256" key="3">
    <source>
        <dbReference type="ARBA" id="ARBA00023012"/>
    </source>
</evidence>
<organism evidence="6 7">
    <name type="scientific">Flavobacterium weaverense</name>
    <dbReference type="NCBI Taxonomy" id="271156"/>
    <lineage>
        <taxon>Bacteria</taxon>
        <taxon>Pseudomonadati</taxon>
        <taxon>Bacteroidota</taxon>
        <taxon>Flavobacteriia</taxon>
        <taxon>Flavobacteriales</taxon>
        <taxon>Flavobacteriaceae</taxon>
        <taxon>Flavobacterium</taxon>
    </lineage>
</organism>